<accession>A0A1S5XVS8</accession>
<organism evidence="2">
    <name type="scientific">Microthoracius praelongiceps</name>
    <dbReference type="NCBI Taxonomy" id="1958934"/>
    <lineage>
        <taxon>Eukaryota</taxon>
        <taxon>Metazoa</taxon>
        <taxon>Ecdysozoa</taxon>
        <taxon>Arthropoda</taxon>
        <taxon>Hexapoda</taxon>
        <taxon>Insecta</taxon>
        <taxon>Pterygota</taxon>
        <taxon>Neoptera</taxon>
        <taxon>Paraneoptera</taxon>
        <taxon>Psocodea</taxon>
        <taxon>Troctomorpha</taxon>
        <taxon>Phthiraptera</taxon>
        <taxon>Anoplura</taxon>
        <taxon>Microthoraciidae</taxon>
        <taxon>Microthoracius</taxon>
    </lineage>
</organism>
<dbReference type="AlphaFoldDB" id="A0A1S5XVS8"/>
<feature type="transmembrane region" description="Helical" evidence="1">
    <location>
        <begin position="128"/>
        <end position="148"/>
    </location>
</feature>
<keyword evidence="1" id="KW-0472">Membrane</keyword>
<keyword evidence="2" id="KW-0496">Mitochondrion</keyword>
<geneLocation type="mitochondrion" evidence="2"/>
<keyword evidence="1" id="KW-1133">Transmembrane helix</keyword>
<dbReference type="EMBL" id="KX090381">
    <property type="protein sequence ID" value="AQQ72793.1"/>
    <property type="molecule type" value="Genomic_DNA"/>
</dbReference>
<evidence type="ECO:0000313" key="2">
    <source>
        <dbReference type="EMBL" id="AQQ72793.1"/>
    </source>
</evidence>
<gene>
    <name evidence="2" type="primary">nad6</name>
</gene>
<protein>
    <submittedName>
        <fullName evidence="2">NADH dehydrogenase subunit 6</fullName>
    </submittedName>
</protein>
<evidence type="ECO:0000256" key="1">
    <source>
        <dbReference type="SAM" id="Phobius"/>
    </source>
</evidence>
<reference evidence="2" key="1">
    <citation type="journal article" date="2017" name="Genome Biol. Evol.">
        <title>The mitochondrial genome of the guanaco louse, Microthoracius praelongiceps: insights into the ancestral mitochondrial karyotype of sucking lice (Anoplura, Insecta).</title>
        <authorList>
            <person name="Shao R."/>
            <person name="Li H."/>
            <person name="Barker S.C."/>
            <person name="Song S."/>
        </authorList>
    </citation>
    <scope>NUCLEOTIDE SEQUENCE</scope>
</reference>
<keyword evidence="1" id="KW-0812">Transmembrane</keyword>
<sequence>MNWLLIFLNTFIISMMWVENDPVRMVILLLVFSIVNFVKLFYNSMSDWIPFLFGLSVIGGLVVFIGYTIMMVPKFGKHNPPKVWIVFSMTITILLNVSVNVKNVPWDSVQIVELSSLGWSPMSDAPRIWGLILMLTILFLMLFVVDFMSNTGGKKCP</sequence>
<proteinExistence type="predicted"/>
<name>A0A1S5XVS8_9NEOP</name>
<feature type="transmembrane region" description="Helical" evidence="1">
    <location>
        <begin position="23"/>
        <end position="42"/>
    </location>
</feature>
<feature type="transmembrane region" description="Helical" evidence="1">
    <location>
        <begin position="48"/>
        <end position="70"/>
    </location>
</feature>